<evidence type="ECO:0000313" key="3">
    <source>
        <dbReference type="Proteomes" id="UP000051096"/>
    </source>
</evidence>
<protein>
    <submittedName>
        <fullName evidence="2">Uncharacterized protein</fullName>
    </submittedName>
</protein>
<proteinExistence type="predicted"/>
<keyword evidence="1" id="KW-0732">Signal</keyword>
<dbReference type="Proteomes" id="UP000051096">
    <property type="component" value="Unassembled WGS sequence"/>
</dbReference>
<evidence type="ECO:0000313" key="2">
    <source>
        <dbReference type="EMBL" id="KPK73883.1"/>
    </source>
</evidence>
<name>A0A0S8GNM7_UNCW3</name>
<accession>A0A0S8GNM7</accession>
<sequence length="94" mass="10333">MKIFLAILLLLGVSVAQTLHDQNESGYEGLMPTVEVVAQRFDEVGAYVGSMPEVTVTAPRYEYEDEAWSGLMPEVVVTAVRPVVEGLVYSNNLE</sequence>
<reference evidence="2 3" key="1">
    <citation type="journal article" date="2015" name="Microbiome">
        <title>Genomic resolution of linkages in carbon, nitrogen, and sulfur cycling among widespread estuary sediment bacteria.</title>
        <authorList>
            <person name="Baker B.J."/>
            <person name="Lazar C.S."/>
            <person name="Teske A.P."/>
            <person name="Dick G.J."/>
        </authorList>
    </citation>
    <scope>NUCLEOTIDE SEQUENCE [LARGE SCALE GENOMIC DNA]</scope>
    <source>
        <strain evidence="2">SM23_60</strain>
    </source>
</reference>
<organism evidence="2 3">
    <name type="scientific">candidate division WOR_3 bacterium SM23_60</name>
    <dbReference type="NCBI Taxonomy" id="1703780"/>
    <lineage>
        <taxon>Bacteria</taxon>
        <taxon>Bacteria division WOR-3</taxon>
    </lineage>
</organism>
<evidence type="ECO:0000256" key="1">
    <source>
        <dbReference type="SAM" id="SignalP"/>
    </source>
</evidence>
<gene>
    <name evidence="2" type="ORF">AMJ87_00090</name>
</gene>
<comment type="caution">
    <text evidence="2">The sequence shown here is derived from an EMBL/GenBank/DDBJ whole genome shotgun (WGS) entry which is preliminary data.</text>
</comment>
<dbReference type="EMBL" id="LJUO01000001">
    <property type="protein sequence ID" value="KPK73883.1"/>
    <property type="molecule type" value="Genomic_DNA"/>
</dbReference>
<feature type="chain" id="PRO_5006647049" evidence="1">
    <location>
        <begin position="22"/>
        <end position="94"/>
    </location>
</feature>
<dbReference type="AlphaFoldDB" id="A0A0S8GNM7"/>
<feature type="signal peptide" evidence="1">
    <location>
        <begin position="1"/>
        <end position="21"/>
    </location>
</feature>